<feature type="domain" description="Peptidase M12A" evidence="19">
    <location>
        <begin position="114"/>
        <end position="303"/>
    </location>
</feature>
<keyword evidence="6 15" id="KW-0479">Metal-binding</keyword>
<dbReference type="SMART" id="SM00235">
    <property type="entry name" value="ZnMc"/>
    <property type="match status" value="1"/>
</dbReference>
<evidence type="ECO:0000256" key="16">
    <source>
        <dbReference type="RuleBase" id="RU361183"/>
    </source>
</evidence>
<dbReference type="AlphaFoldDB" id="A0AA36CI94"/>
<dbReference type="InterPro" id="IPR001506">
    <property type="entry name" value="Peptidase_M12A"/>
</dbReference>
<keyword evidence="9 15" id="KW-0862">Zinc</keyword>
<dbReference type="PIRSF" id="PIRSF036365">
    <property type="entry name" value="Astacin_nematoda"/>
    <property type="match status" value="1"/>
</dbReference>
<comment type="caution">
    <text evidence="20">The sequence shown here is derived from an EMBL/GenBank/DDBJ whole genome shotgun (WGS) entry which is preliminary data.</text>
</comment>
<feature type="domain" description="ShKT" evidence="18">
    <location>
        <begin position="500"/>
        <end position="536"/>
    </location>
</feature>
<feature type="binding site" evidence="15">
    <location>
        <position position="210"/>
    </location>
    <ligand>
        <name>Zn(2+)</name>
        <dbReference type="ChEBI" id="CHEBI:29105"/>
        <note>catalytic</note>
    </ligand>
</feature>
<dbReference type="PANTHER" id="PTHR10127">
    <property type="entry name" value="DISCOIDIN, CUB, EGF, LAMININ , AND ZINC METALLOPROTEASE DOMAIN CONTAINING"/>
    <property type="match status" value="1"/>
</dbReference>
<organism evidence="20 21">
    <name type="scientific">Mesorhabditis spiculigera</name>
    <dbReference type="NCBI Taxonomy" id="96644"/>
    <lineage>
        <taxon>Eukaryota</taxon>
        <taxon>Metazoa</taxon>
        <taxon>Ecdysozoa</taxon>
        <taxon>Nematoda</taxon>
        <taxon>Chromadorea</taxon>
        <taxon>Rhabditida</taxon>
        <taxon>Rhabditina</taxon>
        <taxon>Rhabditomorpha</taxon>
        <taxon>Rhabditoidea</taxon>
        <taxon>Rhabditidae</taxon>
        <taxon>Mesorhabditinae</taxon>
        <taxon>Mesorhabditis</taxon>
    </lineage>
</organism>
<gene>
    <name evidence="20" type="ORF">MSPICULIGERA_LOCUS7062</name>
</gene>
<evidence type="ECO:0000256" key="6">
    <source>
        <dbReference type="ARBA" id="ARBA00022723"/>
    </source>
</evidence>
<feature type="non-terminal residue" evidence="20">
    <location>
        <position position="569"/>
    </location>
</feature>
<dbReference type="GO" id="GO:0005576">
    <property type="term" value="C:extracellular region"/>
    <property type="evidence" value="ECO:0007669"/>
    <property type="project" value="UniProtKB-SubCell"/>
</dbReference>
<comment type="cofactor">
    <cofactor evidence="15 16">
        <name>Zn(2+)</name>
        <dbReference type="ChEBI" id="CHEBI:29105"/>
    </cofactor>
    <text evidence="15 16">Binds 1 zinc ion per subunit.</text>
</comment>
<dbReference type="PROSITE" id="PS51864">
    <property type="entry name" value="ASTACIN"/>
    <property type="match status" value="1"/>
</dbReference>
<dbReference type="InterPro" id="IPR035914">
    <property type="entry name" value="Sperma_CUB_dom_sf"/>
</dbReference>
<keyword evidence="10 15" id="KW-0482">Metalloprotease</keyword>
<keyword evidence="7" id="KW-0732">Signal</keyword>
<dbReference type="InterPro" id="IPR003582">
    <property type="entry name" value="ShKT_dom"/>
</dbReference>
<feature type="active site" evidence="15">
    <location>
        <position position="201"/>
    </location>
</feature>
<dbReference type="FunFam" id="3.40.390.10:FF:000048">
    <property type="entry name" value="Zinc metalloproteinase"/>
    <property type="match status" value="1"/>
</dbReference>
<dbReference type="SUPFAM" id="SSF55486">
    <property type="entry name" value="Metalloproteases ('zincins'), catalytic domain"/>
    <property type="match status" value="1"/>
</dbReference>
<dbReference type="SUPFAM" id="SSF49854">
    <property type="entry name" value="Spermadhesin, CUB domain"/>
    <property type="match status" value="1"/>
</dbReference>
<evidence type="ECO:0000256" key="8">
    <source>
        <dbReference type="ARBA" id="ARBA00022801"/>
    </source>
</evidence>
<evidence type="ECO:0000313" key="20">
    <source>
        <dbReference type="EMBL" id="CAJ0568545.1"/>
    </source>
</evidence>
<dbReference type="InterPro" id="IPR000859">
    <property type="entry name" value="CUB_dom"/>
</dbReference>
<dbReference type="PROSITE" id="PS51670">
    <property type="entry name" value="SHKT"/>
    <property type="match status" value="1"/>
</dbReference>
<evidence type="ECO:0000256" key="5">
    <source>
        <dbReference type="ARBA" id="ARBA00022670"/>
    </source>
</evidence>
<dbReference type="SMART" id="SM00254">
    <property type="entry name" value="ShKT"/>
    <property type="match status" value="1"/>
</dbReference>
<accession>A0AA36CI94</accession>
<dbReference type="EMBL" id="CATQJA010001762">
    <property type="protein sequence ID" value="CAJ0568545.1"/>
    <property type="molecule type" value="Genomic_DNA"/>
</dbReference>
<protein>
    <recommendedName>
        <fullName evidence="16">Metalloendopeptidase</fullName>
        <ecNumber evidence="16">3.4.24.-</ecNumber>
    </recommendedName>
</protein>
<keyword evidence="13" id="KW-0325">Glycoprotein</keyword>
<evidence type="ECO:0000256" key="7">
    <source>
        <dbReference type="ARBA" id="ARBA00022729"/>
    </source>
</evidence>
<comment type="function">
    <text evidence="1">Metalloprotease.</text>
</comment>
<evidence type="ECO:0000313" key="21">
    <source>
        <dbReference type="Proteomes" id="UP001177023"/>
    </source>
</evidence>
<evidence type="ECO:0000259" key="19">
    <source>
        <dbReference type="PROSITE" id="PS51864"/>
    </source>
</evidence>
<dbReference type="PROSITE" id="PS01180">
    <property type="entry name" value="CUB"/>
    <property type="match status" value="1"/>
</dbReference>
<evidence type="ECO:0000256" key="15">
    <source>
        <dbReference type="PROSITE-ProRule" id="PRU01211"/>
    </source>
</evidence>
<evidence type="ECO:0000256" key="2">
    <source>
        <dbReference type="ARBA" id="ARBA00004613"/>
    </source>
</evidence>
<dbReference type="PROSITE" id="PS00022">
    <property type="entry name" value="EGF_1"/>
    <property type="match status" value="1"/>
</dbReference>
<sequence length="569" mass="61291">MTSDQVDDFKKSLRHTNIDRFHKALDRLRDRNAKTVETPEEAEELETRIRKIKNHTRSGRVHEHGDSLSQVNEEAGVAENLYQGDIALDDTQVDQILGDYLDGPSVARKKRQASAIYTRWSPAFYYYFDSSLSAAARNVAQLAIDFWQNSTCITFVQSTTNANRVRFFTGQGCYSYIGMIGGVQDLSLGAGCESVGTAAHEIGHALGFYHEQSRHDRDNMISLNRANIAASALDQFNKETTATNNNYGMPYDYGSVMQYSEGGFSSNGQPTMIAKITPYQDTMGGDFVSFYDISMMNQHYQCKAKCTSGATCLNGGFRNSRNCAACICPYGWGGATCNQRTPGCGSDLTATATVQTLSTSVGAGTAVEQPTFATCNYMIQAPVGQKIEVVLTALGRQQCIAGCPYTGIELKAMSDHRYTGIRYCCTNDATTKIVSEAHLMPVIVYNRYSSSTVTLTYRYVAASTPSTVTVSQVPDAGATYTGSNGGTVTVATTAKPSGTCAENANCATWNANGFCASTVYTLADKQANCPSTCGLCNSGVSTTTSKAATSAKVTTTTKKATVTCTDNAK</sequence>
<dbReference type="GO" id="GO:0008270">
    <property type="term" value="F:zinc ion binding"/>
    <property type="evidence" value="ECO:0007669"/>
    <property type="project" value="UniProtKB-UniRule"/>
</dbReference>
<dbReference type="Gene3D" id="3.40.390.10">
    <property type="entry name" value="Collagenase (Catalytic Domain)"/>
    <property type="match status" value="1"/>
</dbReference>
<keyword evidence="11" id="KW-0865">Zymogen</keyword>
<evidence type="ECO:0000256" key="11">
    <source>
        <dbReference type="ARBA" id="ARBA00023145"/>
    </source>
</evidence>
<evidence type="ECO:0000256" key="9">
    <source>
        <dbReference type="ARBA" id="ARBA00022833"/>
    </source>
</evidence>
<evidence type="ECO:0000259" key="17">
    <source>
        <dbReference type="PROSITE" id="PS01180"/>
    </source>
</evidence>
<dbReference type="InterPro" id="IPR006026">
    <property type="entry name" value="Peptidase_Metallo"/>
</dbReference>
<dbReference type="InterPro" id="IPR034035">
    <property type="entry name" value="Astacin-like_dom"/>
</dbReference>
<feature type="domain" description="CUB" evidence="17">
    <location>
        <begin position="344"/>
        <end position="462"/>
    </location>
</feature>
<dbReference type="PRINTS" id="PR00480">
    <property type="entry name" value="ASTACIN"/>
</dbReference>
<evidence type="ECO:0000256" key="1">
    <source>
        <dbReference type="ARBA" id="ARBA00002657"/>
    </source>
</evidence>
<feature type="binding site" evidence="15">
    <location>
        <position position="200"/>
    </location>
    <ligand>
        <name>Zn(2+)</name>
        <dbReference type="ChEBI" id="CHEBI:29105"/>
        <note>catalytic</note>
    </ligand>
</feature>
<comment type="caution">
    <text evidence="14">Lacks conserved residue(s) required for the propagation of feature annotation.</text>
</comment>
<dbReference type="Gene3D" id="1.10.10.1940">
    <property type="match status" value="1"/>
</dbReference>
<dbReference type="InterPro" id="IPR000742">
    <property type="entry name" value="EGF"/>
</dbReference>
<dbReference type="GO" id="GO:0006508">
    <property type="term" value="P:proteolysis"/>
    <property type="evidence" value="ECO:0007669"/>
    <property type="project" value="UniProtKB-KW"/>
</dbReference>
<dbReference type="CDD" id="cd04280">
    <property type="entry name" value="ZnMc_astacin_like"/>
    <property type="match status" value="1"/>
</dbReference>
<keyword evidence="4" id="KW-0245">EGF-like domain</keyword>
<evidence type="ECO:0000256" key="4">
    <source>
        <dbReference type="ARBA" id="ARBA00022536"/>
    </source>
</evidence>
<proteinExistence type="predicted"/>
<evidence type="ECO:0000256" key="12">
    <source>
        <dbReference type="ARBA" id="ARBA00023157"/>
    </source>
</evidence>
<evidence type="ECO:0000256" key="10">
    <source>
        <dbReference type="ARBA" id="ARBA00023049"/>
    </source>
</evidence>
<dbReference type="PANTHER" id="PTHR10127:SF793">
    <property type="entry name" value="ZINC METALLOPROTEINASE NAS-31"/>
    <property type="match status" value="1"/>
</dbReference>
<keyword evidence="5 15" id="KW-0645">Protease</keyword>
<dbReference type="EC" id="3.4.24.-" evidence="16"/>
<keyword evidence="8 15" id="KW-0378">Hydrolase</keyword>
<evidence type="ECO:0000256" key="13">
    <source>
        <dbReference type="ARBA" id="ARBA00023180"/>
    </source>
</evidence>
<name>A0AA36CI94_9BILA</name>
<keyword evidence="3" id="KW-0964">Secreted</keyword>
<evidence type="ECO:0000259" key="18">
    <source>
        <dbReference type="PROSITE" id="PS51670"/>
    </source>
</evidence>
<dbReference type="PROSITE" id="PS01186">
    <property type="entry name" value="EGF_2"/>
    <property type="match status" value="1"/>
</dbReference>
<evidence type="ECO:0000256" key="14">
    <source>
        <dbReference type="PROSITE-ProRule" id="PRU01005"/>
    </source>
</evidence>
<dbReference type="Pfam" id="PF01400">
    <property type="entry name" value="Astacin"/>
    <property type="match status" value="1"/>
</dbReference>
<dbReference type="Proteomes" id="UP001177023">
    <property type="component" value="Unassembled WGS sequence"/>
</dbReference>
<keyword evidence="21" id="KW-1185">Reference proteome</keyword>
<feature type="binding site" evidence="15">
    <location>
        <position position="204"/>
    </location>
    <ligand>
        <name>Zn(2+)</name>
        <dbReference type="ChEBI" id="CHEBI:29105"/>
        <note>catalytic</note>
    </ligand>
</feature>
<dbReference type="InterPro" id="IPR024079">
    <property type="entry name" value="MetalloPept_cat_dom_sf"/>
</dbReference>
<evidence type="ECO:0000256" key="3">
    <source>
        <dbReference type="ARBA" id="ARBA00022525"/>
    </source>
</evidence>
<dbReference type="InterPro" id="IPR017050">
    <property type="entry name" value="Metallopeptidase_nem"/>
</dbReference>
<reference evidence="20" key="1">
    <citation type="submission" date="2023-06" db="EMBL/GenBank/DDBJ databases">
        <authorList>
            <person name="Delattre M."/>
        </authorList>
    </citation>
    <scope>NUCLEOTIDE SEQUENCE</scope>
    <source>
        <strain evidence="20">AF72</strain>
    </source>
</reference>
<dbReference type="Pfam" id="PF01549">
    <property type="entry name" value="ShK"/>
    <property type="match status" value="1"/>
</dbReference>
<dbReference type="GO" id="GO:0018996">
    <property type="term" value="P:molting cycle, collagen and cuticulin-based cuticle"/>
    <property type="evidence" value="ECO:0007669"/>
    <property type="project" value="InterPro"/>
</dbReference>
<dbReference type="GO" id="GO:0004222">
    <property type="term" value="F:metalloendopeptidase activity"/>
    <property type="evidence" value="ECO:0007669"/>
    <property type="project" value="UniProtKB-UniRule"/>
</dbReference>
<comment type="subcellular location">
    <subcellularLocation>
        <location evidence="2">Secreted</location>
    </subcellularLocation>
</comment>
<keyword evidence="12" id="KW-1015">Disulfide bond</keyword>